<dbReference type="Proteomes" id="UP001208689">
    <property type="component" value="Chromosome"/>
</dbReference>
<keyword evidence="2" id="KW-0812">Transmembrane</keyword>
<dbReference type="EMBL" id="CP104013">
    <property type="protein sequence ID" value="UYP44720.1"/>
    <property type="molecule type" value="Genomic_DNA"/>
</dbReference>
<protein>
    <submittedName>
        <fullName evidence="4">Stomatin</fullName>
    </submittedName>
</protein>
<dbReference type="Pfam" id="PF01145">
    <property type="entry name" value="Band_7"/>
    <property type="match status" value="1"/>
</dbReference>
<evidence type="ECO:0000256" key="2">
    <source>
        <dbReference type="SAM" id="Phobius"/>
    </source>
</evidence>
<name>A0ABY6HMU4_9ARCH</name>
<dbReference type="InterPro" id="IPR036013">
    <property type="entry name" value="Band_7/SPFH_dom_sf"/>
</dbReference>
<sequence length="261" mass="29525">MILQVNLTFLWVIVGILVFIAFVFVIPGIKIALEYERLVIFRLGRYKRTIGPGIVFVIPFLESAKKVDLRIITQDIPRQEVMTRDNIPVLANTVVYFKVEQPEDAVIKIENFVYAVRQYTQAALRDVFGTMELDEVLGERDRIAQDIRNIVDAETKDWGIDIKGIKIQEMELPSEMKRAFAKQAEAERDKRAAIIKAEGELLASKKLAEAATMMASSPGAMQIRALQTIREIAQDPSEKIVIFMPGNVDSSMSDLIRTIKP</sequence>
<feature type="transmembrane region" description="Helical" evidence="2">
    <location>
        <begin position="12"/>
        <end position="33"/>
    </location>
</feature>
<dbReference type="InterPro" id="IPR043202">
    <property type="entry name" value="Band-7_stomatin-like"/>
</dbReference>
<dbReference type="SUPFAM" id="SSF117892">
    <property type="entry name" value="Band 7/SPFH domain"/>
    <property type="match status" value="1"/>
</dbReference>
<dbReference type="PANTHER" id="PTHR10264:SF19">
    <property type="entry name" value="AT06885P-RELATED"/>
    <property type="match status" value="1"/>
</dbReference>
<dbReference type="InterPro" id="IPR001107">
    <property type="entry name" value="Band_7"/>
</dbReference>
<dbReference type="PANTHER" id="PTHR10264">
    <property type="entry name" value="BAND 7 PROTEIN-RELATED"/>
    <property type="match status" value="1"/>
</dbReference>
<evidence type="ECO:0000313" key="5">
    <source>
        <dbReference type="Proteomes" id="UP001208689"/>
    </source>
</evidence>
<evidence type="ECO:0000259" key="3">
    <source>
        <dbReference type="SMART" id="SM00244"/>
    </source>
</evidence>
<dbReference type="InterPro" id="IPR001972">
    <property type="entry name" value="Stomatin_HflK_fam"/>
</dbReference>
<evidence type="ECO:0000313" key="4">
    <source>
        <dbReference type="EMBL" id="UYP44720.1"/>
    </source>
</evidence>
<dbReference type="Gene3D" id="3.30.479.30">
    <property type="entry name" value="Band 7 domain"/>
    <property type="match status" value="1"/>
</dbReference>
<proteinExistence type="inferred from homology"/>
<evidence type="ECO:0000256" key="1">
    <source>
        <dbReference type="ARBA" id="ARBA00008164"/>
    </source>
</evidence>
<dbReference type="SMART" id="SM00244">
    <property type="entry name" value="PHB"/>
    <property type="match status" value="1"/>
</dbReference>
<dbReference type="Gene3D" id="6.10.250.2090">
    <property type="match status" value="1"/>
</dbReference>
<organism evidence="4 5">
    <name type="scientific">Candidatus Lokiarchaeum ossiferum</name>
    <dbReference type="NCBI Taxonomy" id="2951803"/>
    <lineage>
        <taxon>Archaea</taxon>
        <taxon>Promethearchaeati</taxon>
        <taxon>Promethearchaeota</taxon>
        <taxon>Promethearchaeia</taxon>
        <taxon>Promethearchaeales</taxon>
        <taxon>Promethearchaeaceae</taxon>
        <taxon>Candidatus Lokiarchaeum</taxon>
    </lineage>
</organism>
<keyword evidence="2" id="KW-1133">Transmembrane helix</keyword>
<dbReference type="CDD" id="cd08826">
    <property type="entry name" value="SPFH_eoslipins_u1"/>
    <property type="match status" value="1"/>
</dbReference>
<accession>A0ABY6HMU4</accession>
<feature type="domain" description="Band 7" evidence="3">
    <location>
        <begin position="27"/>
        <end position="184"/>
    </location>
</feature>
<keyword evidence="5" id="KW-1185">Reference proteome</keyword>
<gene>
    <name evidence="4" type="ORF">NEF87_001005</name>
</gene>
<dbReference type="PRINTS" id="PR00721">
    <property type="entry name" value="STOMATIN"/>
</dbReference>
<reference evidence="4" key="1">
    <citation type="submission" date="2022-09" db="EMBL/GenBank/DDBJ databases">
        <title>Actin cytoskeleton and complex cell architecture in an #Asgard archaeon.</title>
        <authorList>
            <person name="Ponce Toledo R.I."/>
            <person name="Schleper C."/>
            <person name="Rodrigues Oliveira T."/>
            <person name="Wollweber F."/>
            <person name="Xu J."/>
            <person name="Rittmann S."/>
            <person name="Klingl A."/>
            <person name="Pilhofer M."/>
        </authorList>
    </citation>
    <scope>NUCLEOTIDE SEQUENCE</scope>
    <source>
        <strain evidence="4">B-35</strain>
    </source>
</reference>
<keyword evidence="2" id="KW-0472">Membrane</keyword>
<comment type="similarity">
    <text evidence="1">Belongs to the band 7/mec-2 family.</text>
</comment>